<evidence type="ECO:0000259" key="2">
    <source>
        <dbReference type="PROSITE" id="PS51910"/>
    </source>
</evidence>
<dbReference type="Gene3D" id="3.20.20.80">
    <property type="entry name" value="Glycosidases"/>
    <property type="match status" value="1"/>
</dbReference>
<sequence length="381" mass="42276">MCTEVVKASYWFPEGVSPSTGSVVPGSSAVLIDSTLFTHLFCAFADLDAQTNSVVVSSAHEQEFSNFTKIVKQKNPHVQILLSIGGRNADRSAFASMASNPTSRKSFIWSSISIARSYKFDGLDLAWEYPKDEVEMNNFGKLLEEWREAVDDYIERTEGIHFLLTAAVYYSSEYNSVSYPIREIKENLDWVNLIAYDFYCSSTIIGPPAALFDPSNPKGPCGDSGLKEWIKAGLPEKKAVLGFPYVGRTWSLEGGNDAATTPVPTSAKGYINYNQIRRLIVDHKARPVYDSTVVGDYCFAGTSLIGYDDHQSVVTKVRYAKKRGLLGYFSWHVGADDNSGLSRAASQAWDAKETASGDKMSSELNQKKKISSDNHKRRRNK</sequence>
<dbReference type="InterPro" id="IPR011583">
    <property type="entry name" value="Chitinase_II/V-like_cat"/>
</dbReference>
<dbReference type="SUPFAM" id="SSF51445">
    <property type="entry name" value="(Trans)glycosidases"/>
    <property type="match status" value="1"/>
</dbReference>
<dbReference type="GO" id="GO:0008061">
    <property type="term" value="F:chitin binding"/>
    <property type="evidence" value="ECO:0007669"/>
    <property type="project" value="InterPro"/>
</dbReference>
<dbReference type="PROSITE" id="PS51910">
    <property type="entry name" value="GH18_2"/>
    <property type="match status" value="1"/>
</dbReference>
<dbReference type="InterPro" id="IPR029070">
    <property type="entry name" value="Chitinase_insertion_sf"/>
</dbReference>
<dbReference type="InterPro" id="IPR050314">
    <property type="entry name" value="Glycosyl_Hydrlase_18"/>
</dbReference>
<dbReference type="Gene3D" id="3.10.50.10">
    <property type="match status" value="1"/>
</dbReference>
<gene>
    <name evidence="3" type="ORF">AARE701A_LOCUS18962</name>
</gene>
<dbReference type="SMART" id="SM00636">
    <property type="entry name" value="Glyco_18"/>
    <property type="match status" value="1"/>
</dbReference>
<evidence type="ECO:0000313" key="3">
    <source>
        <dbReference type="EMBL" id="CAE6187071.1"/>
    </source>
</evidence>
<dbReference type="EMBL" id="LR999457">
    <property type="protein sequence ID" value="CAE6187071.1"/>
    <property type="molecule type" value="Genomic_DNA"/>
</dbReference>
<reference evidence="3" key="1">
    <citation type="submission" date="2021-01" db="EMBL/GenBank/DDBJ databases">
        <authorList>
            <person name="Bezrukov I."/>
        </authorList>
    </citation>
    <scope>NUCLEOTIDE SEQUENCE</scope>
</reference>
<proteinExistence type="predicted"/>
<dbReference type="GO" id="GO:0005975">
    <property type="term" value="P:carbohydrate metabolic process"/>
    <property type="evidence" value="ECO:0007669"/>
    <property type="project" value="InterPro"/>
</dbReference>
<dbReference type="CDD" id="cd02879">
    <property type="entry name" value="GH18_plant_chitinase_class_V"/>
    <property type="match status" value="1"/>
</dbReference>
<evidence type="ECO:0000256" key="1">
    <source>
        <dbReference type="SAM" id="MobiDB-lite"/>
    </source>
</evidence>
<dbReference type="InterPro" id="IPR017853">
    <property type="entry name" value="GH"/>
</dbReference>
<dbReference type="PANTHER" id="PTHR11177:SF393">
    <property type="entry name" value="CHITINASE-LIKE PROTEIN-RELATED"/>
    <property type="match status" value="1"/>
</dbReference>
<dbReference type="PANTHER" id="PTHR11177">
    <property type="entry name" value="CHITINASE"/>
    <property type="match status" value="1"/>
</dbReference>
<dbReference type="Proteomes" id="UP000682877">
    <property type="component" value="Chromosome 7"/>
</dbReference>
<dbReference type="AlphaFoldDB" id="A0A8S2ATF5"/>
<accession>A0A8S2ATF5</accession>
<dbReference type="GO" id="GO:0005576">
    <property type="term" value="C:extracellular region"/>
    <property type="evidence" value="ECO:0007669"/>
    <property type="project" value="TreeGrafter"/>
</dbReference>
<keyword evidence="4" id="KW-1185">Reference proteome</keyword>
<organism evidence="3 4">
    <name type="scientific">Arabidopsis arenosa</name>
    <name type="common">Sand rock-cress</name>
    <name type="synonym">Cardaminopsis arenosa</name>
    <dbReference type="NCBI Taxonomy" id="38785"/>
    <lineage>
        <taxon>Eukaryota</taxon>
        <taxon>Viridiplantae</taxon>
        <taxon>Streptophyta</taxon>
        <taxon>Embryophyta</taxon>
        <taxon>Tracheophyta</taxon>
        <taxon>Spermatophyta</taxon>
        <taxon>Magnoliopsida</taxon>
        <taxon>eudicotyledons</taxon>
        <taxon>Gunneridae</taxon>
        <taxon>Pentapetalae</taxon>
        <taxon>rosids</taxon>
        <taxon>malvids</taxon>
        <taxon>Brassicales</taxon>
        <taxon>Brassicaceae</taxon>
        <taxon>Camelineae</taxon>
        <taxon>Arabidopsis</taxon>
    </lineage>
</organism>
<feature type="domain" description="GH18" evidence="2">
    <location>
        <begin position="5"/>
        <end position="352"/>
    </location>
</feature>
<dbReference type="InterPro" id="IPR001223">
    <property type="entry name" value="Glyco_hydro18_cat"/>
</dbReference>
<protein>
    <recommendedName>
        <fullName evidence="2">GH18 domain-containing protein</fullName>
    </recommendedName>
</protein>
<evidence type="ECO:0000313" key="4">
    <source>
        <dbReference type="Proteomes" id="UP000682877"/>
    </source>
</evidence>
<dbReference type="GO" id="GO:0004568">
    <property type="term" value="F:chitinase activity"/>
    <property type="evidence" value="ECO:0007669"/>
    <property type="project" value="TreeGrafter"/>
</dbReference>
<dbReference type="SUPFAM" id="SSF54556">
    <property type="entry name" value="Chitinase insertion domain"/>
    <property type="match status" value="1"/>
</dbReference>
<feature type="region of interest" description="Disordered" evidence="1">
    <location>
        <begin position="352"/>
        <end position="381"/>
    </location>
</feature>
<dbReference type="GO" id="GO:0006032">
    <property type="term" value="P:chitin catabolic process"/>
    <property type="evidence" value="ECO:0007669"/>
    <property type="project" value="TreeGrafter"/>
</dbReference>
<name>A0A8S2ATF5_ARAAE</name>
<dbReference type="Pfam" id="PF00704">
    <property type="entry name" value="Glyco_hydro_18"/>
    <property type="match status" value="1"/>
</dbReference>